<evidence type="ECO:0000313" key="13">
    <source>
        <dbReference type="EMBL" id="AFQ04267.1"/>
    </source>
</evidence>
<evidence type="ECO:0000256" key="1">
    <source>
        <dbReference type="ARBA" id="ARBA00004496"/>
    </source>
</evidence>
<evidence type="ECO:0000256" key="5">
    <source>
        <dbReference type="ARBA" id="ARBA00022679"/>
    </source>
</evidence>
<evidence type="ECO:0000256" key="9">
    <source>
        <dbReference type="ARBA" id="ARBA00022975"/>
    </source>
</evidence>
<comment type="pathway">
    <text evidence="2 11">Pyrimidine metabolism; CTP biosynthesis via de novo pathway; UDP from UMP (UMPK route): step 1/1.</text>
</comment>
<dbReference type="GO" id="GO:0005737">
    <property type="term" value="C:cytoplasm"/>
    <property type="evidence" value="ECO:0007669"/>
    <property type="project" value="UniProtKB-SubCell"/>
</dbReference>
<feature type="binding site" evidence="11">
    <location>
        <begin position="138"/>
        <end position="145"/>
    </location>
    <ligand>
        <name>UMP</name>
        <dbReference type="ChEBI" id="CHEBI:57865"/>
    </ligand>
</feature>
<evidence type="ECO:0000256" key="6">
    <source>
        <dbReference type="ARBA" id="ARBA00022741"/>
    </source>
</evidence>
<dbReference type="InterPro" id="IPR036393">
    <property type="entry name" value="AceGlu_kinase-like_sf"/>
</dbReference>
<comment type="function">
    <text evidence="11">Catalyzes the reversible phosphorylation of UMP to UDP.</text>
</comment>
<dbReference type="InterPro" id="IPR011817">
    <property type="entry name" value="Uridylate_kinase"/>
</dbReference>
<keyword evidence="6 11" id="KW-0547">Nucleotide-binding</keyword>
<feature type="binding site" evidence="11">
    <location>
        <position position="175"/>
    </location>
    <ligand>
        <name>ATP</name>
        <dbReference type="ChEBI" id="CHEBI:30616"/>
    </ligand>
</feature>
<dbReference type="InterPro" id="IPR015963">
    <property type="entry name" value="Uridylate_kinase_bac"/>
</dbReference>
<comment type="activity regulation">
    <text evidence="11">Inhibited by UTP.</text>
</comment>
<reference evidence="13 14" key="1">
    <citation type="journal article" date="2012" name="J. Bacteriol.">
        <title>Draft Genome Sequences of Four Axenic Mycoplasma genitalium Strains Isolated from Denmark, Japan, and Australia.</title>
        <authorList>
            <person name="McGowin C.L."/>
            <person name="Ma L."/>
            <person name="Jensen J.S."/>
            <person name="Mancuso M.M."/>
            <person name="Hamasuna R."/>
            <person name="Adegboye D."/>
            <person name="Martin D.H."/>
        </authorList>
    </citation>
    <scope>NUCLEOTIDE SEQUENCE [LARGE SCALE GENOMIC DNA]</scope>
    <source>
        <strain evidence="13 14">M6320</strain>
    </source>
</reference>
<evidence type="ECO:0000256" key="4">
    <source>
        <dbReference type="ARBA" id="ARBA00022490"/>
    </source>
</evidence>
<dbReference type="Pfam" id="PF00696">
    <property type="entry name" value="AA_kinase"/>
    <property type="match status" value="1"/>
</dbReference>
<feature type="domain" description="Aspartate/glutamate/uridylate kinase" evidence="12">
    <location>
        <begin position="11"/>
        <end position="220"/>
    </location>
</feature>
<feature type="binding site" evidence="11">
    <location>
        <position position="172"/>
    </location>
    <ligand>
        <name>ATP</name>
        <dbReference type="ChEBI" id="CHEBI:30616"/>
    </ligand>
</feature>
<dbReference type="PIRSF" id="PIRSF005650">
    <property type="entry name" value="Uridylate_kin"/>
    <property type="match status" value="1"/>
</dbReference>
<comment type="subunit">
    <text evidence="11">Homohexamer.</text>
</comment>
<evidence type="ECO:0000256" key="10">
    <source>
        <dbReference type="ARBA" id="ARBA00047767"/>
    </source>
</evidence>
<comment type="caution">
    <text evidence="11">Lacks conserved residue(s) required for the propagation of feature annotation.</text>
</comment>
<dbReference type="PANTHER" id="PTHR42833:SF4">
    <property type="entry name" value="URIDYLATE KINASE PUMPKIN, CHLOROPLASTIC"/>
    <property type="match status" value="1"/>
</dbReference>
<dbReference type="Gene3D" id="3.40.1160.10">
    <property type="entry name" value="Acetylglutamate kinase-like"/>
    <property type="match status" value="1"/>
</dbReference>
<dbReference type="EC" id="2.7.4.22" evidence="11"/>
<dbReference type="FunFam" id="3.40.1160.10:FF:000001">
    <property type="entry name" value="Uridylate kinase"/>
    <property type="match status" value="1"/>
</dbReference>
<gene>
    <name evidence="11" type="primary">pyrH</name>
    <name evidence="13" type="ORF">CM1_02600</name>
</gene>
<feature type="binding site" evidence="11">
    <location>
        <begin position="15"/>
        <end position="18"/>
    </location>
    <ligand>
        <name>ATP</name>
        <dbReference type="ChEBI" id="CHEBI:30616"/>
    </ligand>
</feature>
<dbReference type="GO" id="GO:0005524">
    <property type="term" value="F:ATP binding"/>
    <property type="evidence" value="ECO:0007669"/>
    <property type="project" value="UniProtKB-KW"/>
</dbReference>
<dbReference type="GO" id="GO:0033862">
    <property type="term" value="F:UMP kinase activity"/>
    <property type="evidence" value="ECO:0007669"/>
    <property type="project" value="UniProtKB-EC"/>
</dbReference>
<feature type="binding site" evidence="11">
    <location>
        <position position="56"/>
    </location>
    <ligand>
        <name>UMP</name>
        <dbReference type="ChEBI" id="CHEBI:57865"/>
    </ligand>
</feature>
<comment type="subcellular location">
    <subcellularLocation>
        <location evidence="1 11">Cytoplasm</location>
    </subcellularLocation>
</comment>
<feature type="binding site" evidence="11">
    <location>
        <position position="61"/>
    </location>
    <ligand>
        <name>ATP</name>
        <dbReference type="ChEBI" id="CHEBI:30616"/>
    </ligand>
</feature>
<evidence type="ECO:0000256" key="7">
    <source>
        <dbReference type="ARBA" id="ARBA00022777"/>
    </source>
</evidence>
<organism evidence="13 14">
    <name type="scientific">Mycoplasmoides genitalium M6320</name>
    <dbReference type="NCBI Taxonomy" id="662945"/>
    <lineage>
        <taxon>Bacteria</taxon>
        <taxon>Bacillati</taxon>
        <taxon>Mycoplasmatota</taxon>
        <taxon>Mycoplasmoidales</taxon>
        <taxon>Mycoplasmoidaceae</taxon>
        <taxon>Mycoplasmoides</taxon>
    </lineage>
</organism>
<dbReference type="Proteomes" id="UP000005254">
    <property type="component" value="Chromosome"/>
</dbReference>
<dbReference type="GO" id="GO:0044210">
    <property type="term" value="P:'de novo' CTP biosynthetic process"/>
    <property type="evidence" value="ECO:0007669"/>
    <property type="project" value="UniProtKB-UniRule"/>
</dbReference>
<dbReference type="EMBL" id="CP003772">
    <property type="protein sequence ID" value="AFQ04267.1"/>
    <property type="molecule type" value="Genomic_DNA"/>
</dbReference>
<feature type="binding site" evidence="11">
    <location>
        <position position="166"/>
    </location>
    <ligand>
        <name>ATP</name>
        <dbReference type="ChEBI" id="CHEBI:30616"/>
    </ligand>
</feature>
<comment type="catalytic activity">
    <reaction evidence="10 11">
        <text>UMP + ATP = UDP + ADP</text>
        <dbReference type="Rhea" id="RHEA:24400"/>
        <dbReference type="ChEBI" id="CHEBI:30616"/>
        <dbReference type="ChEBI" id="CHEBI:57865"/>
        <dbReference type="ChEBI" id="CHEBI:58223"/>
        <dbReference type="ChEBI" id="CHEBI:456216"/>
        <dbReference type="EC" id="2.7.4.22"/>
    </reaction>
</comment>
<dbReference type="HAMAP" id="MF_01220_B">
    <property type="entry name" value="PyrH_B"/>
    <property type="match status" value="1"/>
</dbReference>
<proteinExistence type="inferred from homology"/>
<name>A0ABC7ZJA8_MYCGT</name>
<accession>A0ABC7ZJA8</accession>
<keyword evidence="8 11" id="KW-0067">ATP-binding</keyword>
<dbReference type="CDD" id="cd04254">
    <property type="entry name" value="AAK_UMPK-PyrH-Ec"/>
    <property type="match status" value="1"/>
</dbReference>
<keyword evidence="5 11" id="KW-0808">Transferase</keyword>
<evidence type="ECO:0000256" key="3">
    <source>
        <dbReference type="ARBA" id="ARBA00007614"/>
    </source>
</evidence>
<dbReference type="PANTHER" id="PTHR42833">
    <property type="entry name" value="URIDYLATE KINASE"/>
    <property type="match status" value="1"/>
</dbReference>
<dbReference type="SUPFAM" id="SSF53633">
    <property type="entry name" value="Carbamate kinase-like"/>
    <property type="match status" value="1"/>
</dbReference>
<comment type="similarity">
    <text evidence="3 11">Belongs to the UMP kinase family.</text>
</comment>
<dbReference type="AlphaFoldDB" id="A0ABC7ZJA8"/>
<evidence type="ECO:0000313" key="14">
    <source>
        <dbReference type="Proteomes" id="UP000005254"/>
    </source>
</evidence>
<evidence type="ECO:0000256" key="8">
    <source>
        <dbReference type="ARBA" id="ARBA00022840"/>
    </source>
</evidence>
<keyword evidence="9 11" id="KW-0665">Pyrimidine biosynthesis</keyword>
<keyword evidence="7 11" id="KW-0418">Kinase</keyword>
<evidence type="ECO:0000256" key="2">
    <source>
        <dbReference type="ARBA" id="ARBA00004791"/>
    </source>
</evidence>
<dbReference type="KEGG" id="mgx:CM1_02600"/>
<dbReference type="RefSeq" id="WP_014894514.1">
    <property type="nucleotide sequence ID" value="NC_018497.1"/>
</dbReference>
<protein>
    <recommendedName>
        <fullName evidence="11">Uridylate kinase</fullName>
        <shortName evidence="11">UK</shortName>
        <ecNumber evidence="11">2.7.4.22</ecNumber>
    </recommendedName>
    <alternativeName>
        <fullName evidence="11">Uridine monophosphate kinase</fullName>
        <shortName evidence="11">UMP kinase</shortName>
        <shortName evidence="11">UMPK</shortName>
    </alternativeName>
</protein>
<evidence type="ECO:0000256" key="11">
    <source>
        <dbReference type="HAMAP-Rule" id="MF_01220"/>
    </source>
</evidence>
<dbReference type="InterPro" id="IPR001048">
    <property type="entry name" value="Asp/Glu/Uridylate_kinase"/>
</dbReference>
<evidence type="ECO:0000259" key="12">
    <source>
        <dbReference type="Pfam" id="PF00696"/>
    </source>
</evidence>
<keyword evidence="4 11" id="KW-0963">Cytoplasm</keyword>
<dbReference type="NCBIfam" id="TIGR02075">
    <property type="entry name" value="pyrH_bact"/>
    <property type="match status" value="1"/>
</dbReference>
<feature type="binding site" evidence="11">
    <location>
        <position position="57"/>
    </location>
    <ligand>
        <name>ATP</name>
        <dbReference type="ChEBI" id="CHEBI:30616"/>
    </ligand>
</feature>
<sequence>MHKSNNKIRQRIIIKLSGAGLTKENSQPFSNDFFETIINQLKVLKESYQLGIVIGGGNIIRGNNCQEFNIAEYHGHQLGIIATVVNGYFLKAKLDAHNLKSALLSAISCPSLAVQILSQQTIDKAFEENDFVIFSGGTGNPYFSTDTALALRAVQTKAVAILIGKNGVDGVYTADPKKDKNATFLPTLNYDHAIKNDLKIMDITAFTMCKENNLKIIIFNINAENALLDALNKKGRFTIIENN</sequence>